<dbReference type="RefSeq" id="WP_284261342.1">
    <property type="nucleotide sequence ID" value="NZ_BSOW01000002.1"/>
</dbReference>
<protein>
    <recommendedName>
        <fullName evidence="1">DUF6875 domain-containing protein</fullName>
    </recommendedName>
</protein>
<name>A0ABQ6ASB2_9BRAD</name>
<sequence>MDGSHSLAQAANLFLFEDLEDGGRASTLAKGELTALRAVAEWIRGFVAKPHKDLGRAGPVCPFVPVACERRTLWLAPEETAGRSVSDVVDVLNGYRMLLQDPRPLDGKEPNYKSIVIAFPDLPTDRAKAFLDGVLRELGVPSYVNDGLVLGGFYETNEGPAIYNPGFRPFTPPVPFLLMRHAVISDWKFFLDSEDWLGHWARRYPVSGIHALAEELRSLPWRVSRD</sequence>
<evidence type="ECO:0000313" key="2">
    <source>
        <dbReference type="EMBL" id="GLR84091.1"/>
    </source>
</evidence>
<dbReference type="InterPro" id="IPR049240">
    <property type="entry name" value="DUF6875"/>
</dbReference>
<evidence type="ECO:0000313" key="3">
    <source>
        <dbReference type="Proteomes" id="UP001156905"/>
    </source>
</evidence>
<dbReference type="Proteomes" id="UP001156905">
    <property type="component" value="Unassembled WGS sequence"/>
</dbReference>
<keyword evidence="3" id="KW-1185">Reference proteome</keyword>
<comment type="caution">
    <text evidence="2">The sequence shown here is derived from an EMBL/GenBank/DDBJ whole genome shotgun (WGS) entry which is preliminary data.</text>
</comment>
<reference evidence="3" key="1">
    <citation type="journal article" date="2019" name="Int. J. Syst. Evol. Microbiol.">
        <title>The Global Catalogue of Microorganisms (GCM) 10K type strain sequencing project: providing services to taxonomists for standard genome sequencing and annotation.</title>
        <authorList>
            <consortium name="The Broad Institute Genomics Platform"/>
            <consortium name="The Broad Institute Genome Sequencing Center for Infectious Disease"/>
            <person name="Wu L."/>
            <person name="Ma J."/>
        </authorList>
    </citation>
    <scope>NUCLEOTIDE SEQUENCE [LARGE SCALE GENOMIC DNA]</scope>
    <source>
        <strain evidence="3">NBRC 102520</strain>
    </source>
</reference>
<organism evidence="2 3">
    <name type="scientific">Bradyrhizobium iriomotense</name>
    <dbReference type="NCBI Taxonomy" id="441950"/>
    <lineage>
        <taxon>Bacteria</taxon>
        <taxon>Pseudomonadati</taxon>
        <taxon>Pseudomonadota</taxon>
        <taxon>Alphaproteobacteria</taxon>
        <taxon>Hyphomicrobiales</taxon>
        <taxon>Nitrobacteraceae</taxon>
        <taxon>Bradyrhizobium</taxon>
    </lineage>
</organism>
<accession>A0ABQ6ASB2</accession>
<dbReference type="EMBL" id="BSOW01000002">
    <property type="protein sequence ID" value="GLR84091.1"/>
    <property type="molecule type" value="Genomic_DNA"/>
</dbReference>
<dbReference type="Pfam" id="PF21780">
    <property type="entry name" value="DUF6875"/>
    <property type="match status" value="1"/>
</dbReference>
<feature type="domain" description="DUF6875" evidence="1">
    <location>
        <begin position="37"/>
        <end position="205"/>
    </location>
</feature>
<evidence type="ECO:0000259" key="1">
    <source>
        <dbReference type="Pfam" id="PF21780"/>
    </source>
</evidence>
<proteinExistence type="predicted"/>
<gene>
    <name evidence="2" type="ORF">GCM10007857_08010</name>
</gene>